<reference evidence="1" key="1">
    <citation type="journal article" date="2020" name="Stud. Mycol.">
        <title>101 Dothideomycetes genomes: a test case for predicting lifestyles and emergence of pathogens.</title>
        <authorList>
            <person name="Haridas S."/>
            <person name="Albert R."/>
            <person name="Binder M."/>
            <person name="Bloem J."/>
            <person name="Labutti K."/>
            <person name="Salamov A."/>
            <person name="Andreopoulos B."/>
            <person name="Baker S."/>
            <person name="Barry K."/>
            <person name="Bills G."/>
            <person name="Bluhm B."/>
            <person name="Cannon C."/>
            <person name="Castanera R."/>
            <person name="Culley D."/>
            <person name="Daum C."/>
            <person name="Ezra D."/>
            <person name="Gonzalez J."/>
            <person name="Henrissat B."/>
            <person name="Kuo A."/>
            <person name="Liang C."/>
            <person name="Lipzen A."/>
            <person name="Lutzoni F."/>
            <person name="Magnuson J."/>
            <person name="Mondo S."/>
            <person name="Nolan M."/>
            <person name="Ohm R."/>
            <person name="Pangilinan J."/>
            <person name="Park H.-J."/>
            <person name="Ramirez L."/>
            <person name="Alfaro M."/>
            <person name="Sun H."/>
            <person name="Tritt A."/>
            <person name="Yoshinaga Y."/>
            <person name="Zwiers L.-H."/>
            <person name="Turgeon B."/>
            <person name="Goodwin S."/>
            <person name="Spatafora J."/>
            <person name="Crous P."/>
            <person name="Grigoriev I."/>
        </authorList>
    </citation>
    <scope>NUCLEOTIDE SEQUENCE</scope>
    <source>
        <strain evidence="1">CBS 627.86</strain>
    </source>
</reference>
<dbReference type="EMBL" id="ML977322">
    <property type="protein sequence ID" value="KAF2115651.1"/>
    <property type="molecule type" value="Genomic_DNA"/>
</dbReference>
<organism evidence="1 2">
    <name type="scientific">Lophiotrema nucula</name>
    <dbReference type="NCBI Taxonomy" id="690887"/>
    <lineage>
        <taxon>Eukaryota</taxon>
        <taxon>Fungi</taxon>
        <taxon>Dikarya</taxon>
        <taxon>Ascomycota</taxon>
        <taxon>Pezizomycotina</taxon>
        <taxon>Dothideomycetes</taxon>
        <taxon>Pleosporomycetidae</taxon>
        <taxon>Pleosporales</taxon>
        <taxon>Lophiotremataceae</taxon>
        <taxon>Lophiotrema</taxon>
    </lineage>
</organism>
<dbReference type="Gene3D" id="2.60.120.10">
    <property type="entry name" value="Jelly Rolls"/>
    <property type="match status" value="1"/>
</dbReference>
<dbReference type="SUPFAM" id="SSF51182">
    <property type="entry name" value="RmlC-like cupins"/>
    <property type="match status" value="1"/>
</dbReference>
<proteinExistence type="predicted"/>
<dbReference type="Proteomes" id="UP000799770">
    <property type="component" value="Unassembled WGS sequence"/>
</dbReference>
<gene>
    <name evidence="1" type="ORF">BDV96DRAFT_574242</name>
</gene>
<dbReference type="OrthoDB" id="3754728at2759"/>
<evidence type="ECO:0008006" key="3">
    <source>
        <dbReference type="Google" id="ProtNLM"/>
    </source>
</evidence>
<dbReference type="InterPro" id="IPR011051">
    <property type="entry name" value="RmlC_Cupin_sf"/>
</dbReference>
<name>A0A6A5ZB36_9PLEO</name>
<keyword evidence="2" id="KW-1185">Reference proteome</keyword>
<evidence type="ECO:0000313" key="2">
    <source>
        <dbReference type="Proteomes" id="UP000799770"/>
    </source>
</evidence>
<sequence length="191" mass="20953">MASQVEELLPIALAKGCSMRIFIDHSKPEDHVDHNWTENTYDGKEGSELLAIPNHWHNYHDEVMEVLSGTIKFFVGGKEIIATPANGPVLITRGTIHGFTAIKGQQVTFTEKNIPSGDFKARFFQDLFQAGTPGLLLAFRAFYDGDTYIAVPGGFKVVDQIVTSFFGLLAKLFVPAKPNAVKRIADGSSVL</sequence>
<protein>
    <recommendedName>
        <fullName evidence="3">Cupin 2 conserved barrel domain-containing protein</fullName>
    </recommendedName>
</protein>
<dbReference type="AlphaFoldDB" id="A0A6A5ZB36"/>
<dbReference type="InterPro" id="IPR014710">
    <property type="entry name" value="RmlC-like_jellyroll"/>
</dbReference>
<accession>A0A6A5ZB36</accession>
<evidence type="ECO:0000313" key="1">
    <source>
        <dbReference type="EMBL" id="KAF2115651.1"/>
    </source>
</evidence>